<protein>
    <submittedName>
        <fullName evidence="13">C2H2-type domain-containing protein</fullName>
    </submittedName>
</protein>
<keyword evidence="8" id="KW-0539">Nucleus</keyword>
<evidence type="ECO:0000256" key="4">
    <source>
        <dbReference type="ARBA" id="ARBA00022771"/>
    </source>
</evidence>
<dbReference type="GO" id="GO:0001227">
    <property type="term" value="F:DNA-binding transcription repressor activity, RNA polymerase II-specific"/>
    <property type="evidence" value="ECO:0007669"/>
    <property type="project" value="TreeGrafter"/>
</dbReference>
<keyword evidence="2" id="KW-0479">Metal-binding</keyword>
<evidence type="ECO:0000256" key="2">
    <source>
        <dbReference type="ARBA" id="ARBA00022723"/>
    </source>
</evidence>
<dbReference type="PROSITE" id="PS00028">
    <property type="entry name" value="ZINC_FINGER_C2H2_1"/>
    <property type="match status" value="2"/>
</dbReference>
<dbReference type="SMART" id="SM00355">
    <property type="entry name" value="ZnF_C2H2"/>
    <property type="match status" value="3"/>
</dbReference>
<dbReference type="OrthoDB" id="8953942at2759"/>
<dbReference type="GO" id="GO:0008270">
    <property type="term" value="F:zinc ion binding"/>
    <property type="evidence" value="ECO:0007669"/>
    <property type="project" value="UniProtKB-KW"/>
</dbReference>
<keyword evidence="3" id="KW-0677">Repeat</keyword>
<feature type="domain" description="C2H2-type" evidence="10">
    <location>
        <begin position="87"/>
        <end position="114"/>
    </location>
</feature>
<dbReference type="InterPro" id="IPR013087">
    <property type="entry name" value="Znf_C2H2_type"/>
</dbReference>
<dbReference type="WBParaSite" id="HDID_0000680801-mRNA-1">
    <property type="protein sequence ID" value="HDID_0000680801-mRNA-1"/>
    <property type="gene ID" value="HDID_0000680801"/>
</dbReference>
<dbReference type="SUPFAM" id="SSF57667">
    <property type="entry name" value="beta-beta-alpha zinc fingers"/>
    <property type="match status" value="1"/>
</dbReference>
<dbReference type="STRING" id="6216.A0A0R3SPD5"/>
<evidence type="ECO:0000256" key="5">
    <source>
        <dbReference type="ARBA" id="ARBA00022833"/>
    </source>
</evidence>
<evidence type="ECO:0000256" key="6">
    <source>
        <dbReference type="ARBA" id="ARBA00023015"/>
    </source>
</evidence>
<proteinExistence type="predicted"/>
<dbReference type="InterPro" id="IPR036236">
    <property type="entry name" value="Znf_C2H2_sf"/>
</dbReference>
<reference evidence="13" key="1">
    <citation type="submission" date="2017-02" db="UniProtKB">
        <authorList>
            <consortium name="WormBaseParasite"/>
        </authorList>
    </citation>
    <scope>IDENTIFICATION</scope>
</reference>
<dbReference type="GO" id="GO:0005634">
    <property type="term" value="C:nucleus"/>
    <property type="evidence" value="ECO:0007669"/>
    <property type="project" value="UniProtKB-SubCell"/>
</dbReference>
<dbReference type="GO" id="GO:0030182">
    <property type="term" value="P:neuron differentiation"/>
    <property type="evidence" value="ECO:0007669"/>
    <property type="project" value="TreeGrafter"/>
</dbReference>
<dbReference type="EMBL" id="UYSG01010879">
    <property type="protein sequence ID" value="VDL59124.1"/>
    <property type="molecule type" value="Genomic_DNA"/>
</dbReference>
<evidence type="ECO:0000256" key="9">
    <source>
        <dbReference type="PROSITE-ProRule" id="PRU00042"/>
    </source>
</evidence>
<accession>A0A0R3SPD5</accession>
<dbReference type="PROSITE" id="PS50157">
    <property type="entry name" value="ZINC_FINGER_C2H2_2"/>
    <property type="match status" value="1"/>
</dbReference>
<evidence type="ECO:0000313" key="12">
    <source>
        <dbReference type="Proteomes" id="UP000274504"/>
    </source>
</evidence>
<evidence type="ECO:0000256" key="8">
    <source>
        <dbReference type="ARBA" id="ARBA00023242"/>
    </source>
</evidence>
<gene>
    <name evidence="11" type="ORF">HDID_LOCUS6806</name>
</gene>
<dbReference type="PANTHER" id="PTHR15065">
    <property type="entry name" value="INSULINOMA-ASSOCIATED 1"/>
    <property type="match status" value="1"/>
</dbReference>
<dbReference type="GO" id="GO:0000978">
    <property type="term" value="F:RNA polymerase II cis-regulatory region sequence-specific DNA binding"/>
    <property type="evidence" value="ECO:0007669"/>
    <property type="project" value="TreeGrafter"/>
</dbReference>
<keyword evidence="4 9" id="KW-0863">Zinc-finger</keyword>
<comment type="subcellular location">
    <subcellularLocation>
        <location evidence="1">Nucleus</location>
    </subcellularLocation>
</comment>
<reference evidence="11 12" key="2">
    <citation type="submission" date="2018-11" db="EMBL/GenBank/DDBJ databases">
        <authorList>
            <consortium name="Pathogen Informatics"/>
        </authorList>
    </citation>
    <scope>NUCLEOTIDE SEQUENCE [LARGE SCALE GENOMIC DNA]</scope>
</reference>
<dbReference type="Pfam" id="PF00096">
    <property type="entry name" value="zf-C2H2"/>
    <property type="match status" value="1"/>
</dbReference>
<dbReference type="Gene3D" id="3.30.160.60">
    <property type="entry name" value="Classic Zinc Finger"/>
    <property type="match status" value="1"/>
</dbReference>
<dbReference type="InterPro" id="IPR042972">
    <property type="entry name" value="INSM1/2"/>
</dbReference>
<dbReference type="GO" id="GO:0017053">
    <property type="term" value="C:transcription repressor complex"/>
    <property type="evidence" value="ECO:0007669"/>
    <property type="project" value="TreeGrafter"/>
</dbReference>
<keyword evidence="5" id="KW-0862">Zinc</keyword>
<keyword evidence="7" id="KW-0804">Transcription</keyword>
<keyword evidence="6" id="KW-0805">Transcription regulation</keyword>
<dbReference type="GO" id="GO:0010564">
    <property type="term" value="P:regulation of cell cycle process"/>
    <property type="evidence" value="ECO:0007669"/>
    <property type="project" value="TreeGrafter"/>
</dbReference>
<sequence>MSSPAGADLLEVQQAYMAHFYSLFETFMKNPLGATPASSPKDSPLFPKPNGDSLLKDAFKCRLCNSVYDTPMELAQHNCPQLTRTAFQCQNCQKAFNCSANLASHQRWHRPKSSSSLSRKAPSQIQLEKLECSTVTDLSTSSNGTISSSDDQSIKTPTKIIRSPCERTLAQGTPSFSIDSILEIPQSTFACFRCNETLHSQSDFEDHIIDHMLCTQEK</sequence>
<evidence type="ECO:0000256" key="1">
    <source>
        <dbReference type="ARBA" id="ARBA00004123"/>
    </source>
</evidence>
<dbReference type="PANTHER" id="PTHR15065:SF4">
    <property type="entry name" value="LD18634P"/>
    <property type="match status" value="1"/>
</dbReference>
<name>A0A0R3SPD5_HYMDI</name>
<organism evidence="13">
    <name type="scientific">Hymenolepis diminuta</name>
    <name type="common">Rat tapeworm</name>
    <dbReference type="NCBI Taxonomy" id="6216"/>
    <lineage>
        <taxon>Eukaryota</taxon>
        <taxon>Metazoa</taxon>
        <taxon>Spiralia</taxon>
        <taxon>Lophotrochozoa</taxon>
        <taxon>Platyhelminthes</taxon>
        <taxon>Cestoda</taxon>
        <taxon>Eucestoda</taxon>
        <taxon>Cyclophyllidea</taxon>
        <taxon>Hymenolepididae</taxon>
        <taxon>Hymenolepis</taxon>
    </lineage>
</organism>
<evidence type="ECO:0000256" key="3">
    <source>
        <dbReference type="ARBA" id="ARBA00022737"/>
    </source>
</evidence>
<evidence type="ECO:0000313" key="13">
    <source>
        <dbReference type="WBParaSite" id="HDID_0000680801-mRNA-1"/>
    </source>
</evidence>
<evidence type="ECO:0000259" key="10">
    <source>
        <dbReference type="PROSITE" id="PS50157"/>
    </source>
</evidence>
<evidence type="ECO:0000313" key="11">
    <source>
        <dbReference type="EMBL" id="VDL59124.1"/>
    </source>
</evidence>
<evidence type="ECO:0000256" key="7">
    <source>
        <dbReference type="ARBA" id="ARBA00023163"/>
    </source>
</evidence>
<dbReference type="AlphaFoldDB" id="A0A0R3SPD5"/>
<dbReference type="Proteomes" id="UP000274504">
    <property type="component" value="Unassembled WGS sequence"/>
</dbReference>